<dbReference type="OrthoDB" id="1733656at2759"/>
<evidence type="ECO:0000313" key="7">
    <source>
        <dbReference type="Proteomes" id="UP001152799"/>
    </source>
</evidence>
<keyword evidence="7" id="KW-1185">Reference proteome</keyword>
<evidence type="ECO:0000313" key="6">
    <source>
        <dbReference type="EMBL" id="CAH1134165.1"/>
    </source>
</evidence>
<evidence type="ECO:0000256" key="4">
    <source>
        <dbReference type="ARBA" id="ARBA00048707"/>
    </source>
</evidence>
<dbReference type="NCBIfam" id="NF003314">
    <property type="entry name" value="PRK04322.1"/>
    <property type="match status" value="1"/>
</dbReference>
<dbReference type="AlphaFoldDB" id="A0A9P0DEW1"/>
<gene>
    <name evidence="6" type="ORF">CEUTPL_LOCUS12586</name>
</gene>
<keyword evidence="5" id="KW-0812">Transmembrane</keyword>
<comment type="catalytic activity">
    <reaction evidence="4">
        <text>an N-acyl-L-alpha-aminoacyl-tRNA + H2O = an N-acyl-L-amino acid + a tRNA + H(+)</text>
        <dbReference type="Rhea" id="RHEA:54448"/>
        <dbReference type="Rhea" id="RHEA-COMP:10123"/>
        <dbReference type="Rhea" id="RHEA-COMP:13883"/>
        <dbReference type="ChEBI" id="CHEBI:15377"/>
        <dbReference type="ChEBI" id="CHEBI:15378"/>
        <dbReference type="ChEBI" id="CHEBI:59874"/>
        <dbReference type="ChEBI" id="CHEBI:78442"/>
        <dbReference type="ChEBI" id="CHEBI:138191"/>
        <dbReference type="EC" id="3.1.1.29"/>
    </reaction>
</comment>
<evidence type="ECO:0000256" key="5">
    <source>
        <dbReference type="SAM" id="Phobius"/>
    </source>
</evidence>
<dbReference type="FunFam" id="3.40.1490.10:FF:000001">
    <property type="entry name" value="Peptidyl-tRNA hydrolase 2"/>
    <property type="match status" value="1"/>
</dbReference>
<dbReference type="GO" id="GO:0005829">
    <property type="term" value="C:cytosol"/>
    <property type="evidence" value="ECO:0007669"/>
    <property type="project" value="TreeGrafter"/>
</dbReference>
<dbReference type="Proteomes" id="UP001152799">
    <property type="component" value="Chromosome 8"/>
</dbReference>
<keyword evidence="5" id="KW-0472">Membrane</keyword>
<comment type="similarity">
    <text evidence="3">Belongs to the PTH2 family.</text>
</comment>
<evidence type="ECO:0000256" key="1">
    <source>
        <dbReference type="ARBA" id="ARBA00013260"/>
    </source>
</evidence>
<dbReference type="EC" id="3.1.1.29" evidence="1"/>
<keyword evidence="2" id="KW-0378">Hydrolase</keyword>
<accession>A0A9P0DEW1</accession>
<dbReference type="GO" id="GO:0004045">
    <property type="term" value="F:peptidyl-tRNA hydrolase activity"/>
    <property type="evidence" value="ECO:0007669"/>
    <property type="project" value="UniProtKB-EC"/>
</dbReference>
<dbReference type="Gene3D" id="3.40.1490.10">
    <property type="entry name" value="Bit1"/>
    <property type="match status" value="1"/>
</dbReference>
<dbReference type="SUPFAM" id="SSF102462">
    <property type="entry name" value="Peptidyl-tRNA hydrolase II"/>
    <property type="match status" value="1"/>
</dbReference>
<sequence>MGIIASNSYLAIFGAGTFVGAAWTYFILKLGASNWHRFRVKNSSDGKKENFWDNGMEERYQFEDTDDEFRLILGVRNDLKMQKGKVAAQCGHAAMAAYAKTLNNRKLLQNWLKHGGTKIALRVDSEEQLLQLDSKAKQMNVLSSIIRDAGQTQVAPGTRTVIAIGPAPKSVLDKITGNLKLY</sequence>
<name>A0A9P0DEW1_9CUCU</name>
<organism evidence="6 7">
    <name type="scientific">Ceutorhynchus assimilis</name>
    <name type="common">cabbage seed weevil</name>
    <dbReference type="NCBI Taxonomy" id="467358"/>
    <lineage>
        <taxon>Eukaryota</taxon>
        <taxon>Metazoa</taxon>
        <taxon>Ecdysozoa</taxon>
        <taxon>Arthropoda</taxon>
        <taxon>Hexapoda</taxon>
        <taxon>Insecta</taxon>
        <taxon>Pterygota</taxon>
        <taxon>Neoptera</taxon>
        <taxon>Endopterygota</taxon>
        <taxon>Coleoptera</taxon>
        <taxon>Polyphaga</taxon>
        <taxon>Cucujiformia</taxon>
        <taxon>Curculionidae</taxon>
        <taxon>Ceutorhynchinae</taxon>
        <taxon>Ceutorhynchus</taxon>
    </lineage>
</organism>
<dbReference type="InterPro" id="IPR023476">
    <property type="entry name" value="Pep_tRNA_hydro_II_dom_sf"/>
</dbReference>
<dbReference type="PANTHER" id="PTHR12649">
    <property type="entry name" value="PEPTIDYL-TRNA HYDROLASE 2"/>
    <property type="match status" value="1"/>
</dbReference>
<reference evidence="6" key="1">
    <citation type="submission" date="2022-01" db="EMBL/GenBank/DDBJ databases">
        <authorList>
            <person name="King R."/>
        </authorList>
    </citation>
    <scope>NUCLEOTIDE SEQUENCE</scope>
</reference>
<feature type="transmembrane region" description="Helical" evidence="5">
    <location>
        <begin position="6"/>
        <end position="28"/>
    </location>
</feature>
<dbReference type="CDD" id="cd02430">
    <property type="entry name" value="PTH2"/>
    <property type="match status" value="1"/>
</dbReference>
<evidence type="ECO:0000256" key="2">
    <source>
        <dbReference type="ARBA" id="ARBA00022801"/>
    </source>
</evidence>
<proteinExistence type="inferred from homology"/>
<keyword evidence="5" id="KW-1133">Transmembrane helix</keyword>
<dbReference type="InterPro" id="IPR002833">
    <property type="entry name" value="PTH2"/>
</dbReference>
<protein>
    <recommendedName>
        <fullName evidence="1">peptidyl-tRNA hydrolase</fullName>
        <ecNumber evidence="1">3.1.1.29</ecNumber>
    </recommendedName>
</protein>
<dbReference type="EMBL" id="OU892284">
    <property type="protein sequence ID" value="CAH1134165.1"/>
    <property type="molecule type" value="Genomic_DNA"/>
</dbReference>
<dbReference type="NCBIfam" id="TIGR00283">
    <property type="entry name" value="arch_pth2"/>
    <property type="match status" value="1"/>
</dbReference>
<dbReference type="Pfam" id="PF01981">
    <property type="entry name" value="PTH2"/>
    <property type="match status" value="1"/>
</dbReference>
<evidence type="ECO:0000256" key="3">
    <source>
        <dbReference type="ARBA" id="ARBA00038050"/>
    </source>
</evidence>
<dbReference type="PANTHER" id="PTHR12649:SF11">
    <property type="entry name" value="PEPTIDYL-TRNA HYDROLASE 2, MITOCHONDRIAL"/>
    <property type="match status" value="1"/>
</dbReference>